<dbReference type="AlphaFoldDB" id="A0A0A9F2P6"/>
<reference evidence="1" key="1">
    <citation type="submission" date="2014-09" db="EMBL/GenBank/DDBJ databases">
        <authorList>
            <person name="Magalhaes I.L.F."/>
            <person name="Oliveira U."/>
            <person name="Santos F.R."/>
            <person name="Vidigal T.H.D.A."/>
            <person name="Brescovit A.D."/>
            <person name="Santos A.J."/>
        </authorList>
    </citation>
    <scope>NUCLEOTIDE SEQUENCE</scope>
    <source>
        <tissue evidence="1">Shoot tissue taken approximately 20 cm above the soil surface</tissue>
    </source>
</reference>
<accession>A0A0A9F2P6</accession>
<organism evidence="1">
    <name type="scientific">Arundo donax</name>
    <name type="common">Giant reed</name>
    <name type="synonym">Donax arundinaceus</name>
    <dbReference type="NCBI Taxonomy" id="35708"/>
    <lineage>
        <taxon>Eukaryota</taxon>
        <taxon>Viridiplantae</taxon>
        <taxon>Streptophyta</taxon>
        <taxon>Embryophyta</taxon>
        <taxon>Tracheophyta</taxon>
        <taxon>Spermatophyta</taxon>
        <taxon>Magnoliopsida</taxon>
        <taxon>Liliopsida</taxon>
        <taxon>Poales</taxon>
        <taxon>Poaceae</taxon>
        <taxon>PACMAD clade</taxon>
        <taxon>Arundinoideae</taxon>
        <taxon>Arundineae</taxon>
        <taxon>Arundo</taxon>
    </lineage>
</organism>
<evidence type="ECO:0000313" key="1">
    <source>
        <dbReference type="EMBL" id="JAE02553.1"/>
    </source>
</evidence>
<dbReference type="EMBL" id="GBRH01195343">
    <property type="protein sequence ID" value="JAE02553.1"/>
    <property type="molecule type" value="Transcribed_RNA"/>
</dbReference>
<dbReference type="EMBL" id="GBRH01191897">
    <property type="protein sequence ID" value="JAE05999.1"/>
    <property type="molecule type" value="Transcribed_RNA"/>
</dbReference>
<sequence>MDGRSFITNYLRFALLSLYYKQYSGPYNIMNRWSILNFVEFL</sequence>
<name>A0A0A9F2P6_ARUDO</name>
<protein>
    <submittedName>
        <fullName evidence="1">Uncharacterized protein</fullName>
    </submittedName>
</protein>
<reference evidence="1" key="2">
    <citation type="journal article" date="2015" name="Data Brief">
        <title>Shoot transcriptome of the giant reed, Arundo donax.</title>
        <authorList>
            <person name="Barrero R.A."/>
            <person name="Guerrero F.D."/>
            <person name="Moolhuijzen P."/>
            <person name="Goolsby J.A."/>
            <person name="Tidwell J."/>
            <person name="Bellgard S.E."/>
            <person name="Bellgard M.I."/>
        </authorList>
    </citation>
    <scope>NUCLEOTIDE SEQUENCE</scope>
    <source>
        <tissue evidence="1">Shoot tissue taken approximately 20 cm above the soil surface</tissue>
    </source>
</reference>
<proteinExistence type="predicted"/>